<accession>A0ABD1LF67</accession>
<feature type="chain" id="PRO_5044821793" evidence="2">
    <location>
        <begin position="21"/>
        <end position="110"/>
    </location>
</feature>
<feature type="signal peptide" evidence="2">
    <location>
        <begin position="1"/>
        <end position="20"/>
    </location>
</feature>
<gene>
    <name evidence="3" type="ORF">Fmac_026543</name>
</gene>
<keyword evidence="2" id="KW-0732">Signal</keyword>
<reference evidence="3 4" key="1">
    <citation type="submission" date="2024-08" db="EMBL/GenBank/DDBJ databases">
        <title>Insights into the chromosomal genome structure of Flemingia macrophylla.</title>
        <authorList>
            <person name="Ding Y."/>
            <person name="Zhao Y."/>
            <person name="Bi W."/>
            <person name="Wu M."/>
            <person name="Zhao G."/>
            <person name="Gong Y."/>
            <person name="Li W."/>
            <person name="Zhang P."/>
        </authorList>
    </citation>
    <scope>NUCLEOTIDE SEQUENCE [LARGE SCALE GENOMIC DNA]</scope>
    <source>
        <strain evidence="3">DYQJB</strain>
        <tissue evidence="3">Leaf</tissue>
    </source>
</reference>
<keyword evidence="4" id="KW-1185">Reference proteome</keyword>
<proteinExistence type="predicted"/>
<evidence type="ECO:0000256" key="1">
    <source>
        <dbReference type="SAM" id="MobiDB-lite"/>
    </source>
</evidence>
<evidence type="ECO:0000256" key="2">
    <source>
        <dbReference type="SAM" id="SignalP"/>
    </source>
</evidence>
<feature type="region of interest" description="Disordered" evidence="1">
    <location>
        <begin position="56"/>
        <end position="83"/>
    </location>
</feature>
<organism evidence="3 4">
    <name type="scientific">Flemingia macrophylla</name>
    <dbReference type="NCBI Taxonomy" id="520843"/>
    <lineage>
        <taxon>Eukaryota</taxon>
        <taxon>Viridiplantae</taxon>
        <taxon>Streptophyta</taxon>
        <taxon>Embryophyta</taxon>
        <taxon>Tracheophyta</taxon>
        <taxon>Spermatophyta</taxon>
        <taxon>Magnoliopsida</taxon>
        <taxon>eudicotyledons</taxon>
        <taxon>Gunneridae</taxon>
        <taxon>Pentapetalae</taxon>
        <taxon>rosids</taxon>
        <taxon>fabids</taxon>
        <taxon>Fabales</taxon>
        <taxon>Fabaceae</taxon>
        <taxon>Papilionoideae</taxon>
        <taxon>50 kb inversion clade</taxon>
        <taxon>NPAAA clade</taxon>
        <taxon>indigoferoid/millettioid clade</taxon>
        <taxon>Phaseoleae</taxon>
        <taxon>Flemingia</taxon>
    </lineage>
</organism>
<dbReference type="EMBL" id="JBGMDY010000009">
    <property type="protein sequence ID" value="KAL2322164.1"/>
    <property type="molecule type" value="Genomic_DNA"/>
</dbReference>
<sequence length="110" mass="12181">MTKTPLLWLFLLINILTASGSTSTTKVEDLGTFRQQKETKSRYVMMITKRSERANPGLHTVQHAEVSQKAKANGGTNNVKDHKVKNSASNYSIKSSSLIIPVTLLVGYFL</sequence>
<dbReference type="AlphaFoldDB" id="A0ABD1LF67"/>
<evidence type="ECO:0000313" key="3">
    <source>
        <dbReference type="EMBL" id="KAL2322164.1"/>
    </source>
</evidence>
<protein>
    <submittedName>
        <fullName evidence="3">Uncharacterized protein</fullName>
    </submittedName>
</protein>
<name>A0ABD1LF67_9FABA</name>
<dbReference type="Proteomes" id="UP001603857">
    <property type="component" value="Unassembled WGS sequence"/>
</dbReference>
<comment type="caution">
    <text evidence="3">The sequence shown here is derived from an EMBL/GenBank/DDBJ whole genome shotgun (WGS) entry which is preliminary data.</text>
</comment>
<evidence type="ECO:0000313" key="4">
    <source>
        <dbReference type="Proteomes" id="UP001603857"/>
    </source>
</evidence>